<evidence type="ECO:0000256" key="3">
    <source>
        <dbReference type="ARBA" id="ARBA00008479"/>
    </source>
</evidence>
<dbReference type="PANTHER" id="PTHR13243">
    <property type="entry name" value="HSPC111 PROTEIN-RELATED"/>
    <property type="match status" value="1"/>
</dbReference>
<reference evidence="9" key="1">
    <citation type="submission" date="2023-08" db="EMBL/GenBank/DDBJ databases">
        <title>Black Yeasts Isolated from many extreme environments.</title>
        <authorList>
            <person name="Coleine C."/>
            <person name="Stajich J.E."/>
            <person name="Selbmann L."/>
        </authorList>
    </citation>
    <scope>NUCLEOTIDE SEQUENCE</scope>
    <source>
        <strain evidence="9">CCFEE 5401</strain>
    </source>
</reference>
<feature type="region of interest" description="Disordered" evidence="8">
    <location>
        <begin position="1"/>
        <end position="30"/>
    </location>
</feature>
<gene>
    <name evidence="9" type="ORF">LTR62_006669</name>
</gene>
<comment type="similarity">
    <text evidence="3">Belongs to the NOP16 family.</text>
</comment>
<comment type="function">
    <text evidence="1">Involved in the biogenesis of the 60S ribosomal subunit.</text>
</comment>
<evidence type="ECO:0000256" key="6">
    <source>
        <dbReference type="ARBA" id="ARBA00023242"/>
    </source>
</evidence>
<evidence type="ECO:0000256" key="4">
    <source>
        <dbReference type="ARBA" id="ARBA00011187"/>
    </source>
</evidence>
<dbReference type="AlphaFoldDB" id="A0AAN7TNP8"/>
<evidence type="ECO:0000313" key="10">
    <source>
        <dbReference type="Proteomes" id="UP001310890"/>
    </source>
</evidence>
<comment type="subunit">
    <text evidence="4">Component of the pre-66S ribosomal particle.</text>
</comment>
<evidence type="ECO:0000256" key="1">
    <source>
        <dbReference type="ARBA" id="ARBA00002889"/>
    </source>
</evidence>
<comment type="caution">
    <text evidence="9">The sequence shown here is derived from an EMBL/GenBank/DDBJ whole genome shotgun (WGS) entry which is preliminary data.</text>
</comment>
<comment type="subcellular location">
    <subcellularLocation>
        <location evidence="2">Nucleus</location>
        <location evidence="2">Nucleolus</location>
    </subcellularLocation>
</comment>
<dbReference type="Pfam" id="PF09420">
    <property type="entry name" value="Nop16"/>
    <property type="match status" value="1"/>
</dbReference>
<evidence type="ECO:0000256" key="2">
    <source>
        <dbReference type="ARBA" id="ARBA00004604"/>
    </source>
</evidence>
<organism evidence="9 10">
    <name type="scientific">Meristemomyces frigidus</name>
    <dbReference type="NCBI Taxonomy" id="1508187"/>
    <lineage>
        <taxon>Eukaryota</taxon>
        <taxon>Fungi</taxon>
        <taxon>Dikarya</taxon>
        <taxon>Ascomycota</taxon>
        <taxon>Pezizomycotina</taxon>
        <taxon>Dothideomycetes</taxon>
        <taxon>Dothideomycetidae</taxon>
        <taxon>Mycosphaerellales</taxon>
        <taxon>Teratosphaeriaceae</taxon>
        <taxon>Meristemomyces</taxon>
    </lineage>
</organism>
<dbReference type="GO" id="GO:0005730">
    <property type="term" value="C:nucleolus"/>
    <property type="evidence" value="ECO:0007669"/>
    <property type="project" value="UniProtKB-SubCell"/>
</dbReference>
<proteinExistence type="inferred from homology"/>
<feature type="compositionally biased region" description="Polar residues" evidence="8">
    <location>
        <begin position="150"/>
        <end position="164"/>
    </location>
</feature>
<feature type="compositionally biased region" description="Acidic residues" evidence="8">
    <location>
        <begin position="136"/>
        <end position="146"/>
    </location>
</feature>
<keyword evidence="7" id="KW-0687">Ribonucleoprotein</keyword>
<dbReference type="Proteomes" id="UP001310890">
    <property type="component" value="Unassembled WGS sequence"/>
</dbReference>
<feature type="compositionally biased region" description="Basic residues" evidence="8">
    <location>
        <begin position="8"/>
        <end position="27"/>
    </location>
</feature>
<evidence type="ECO:0000256" key="7">
    <source>
        <dbReference type="ARBA" id="ARBA00023274"/>
    </source>
</evidence>
<protein>
    <recommendedName>
        <fullName evidence="5">Nucleolar protein 16</fullName>
    </recommendedName>
</protein>
<evidence type="ECO:0000256" key="8">
    <source>
        <dbReference type="SAM" id="MobiDB-lite"/>
    </source>
</evidence>
<evidence type="ECO:0000313" key="9">
    <source>
        <dbReference type="EMBL" id="KAK5116948.1"/>
    </source>
</evidence>
<dbReference type="EMBL" id="JAVRRL010000006">
    <property type="protein sequence ID" value="KAK5116948.1"/>
    <property type="molecule type" value="Genomic_DNA"/>
</dbReference>
<name>A0AAN7TNP8_9PEZI</name>
<accession>A0AAN7TNP8</accession>
<dbReference type="PANTHER" id="PTHR13243:SF1">
    <property type="entry name" value="NUCLEOLAR PROTEIN 16"/>
    <property type="match status" value="1"/>
</dbReference>
<sequence>MGRELQKHKNRSSISKARRKPKSKKLHLGNSIIAQNWDQSQTLEQNYKRLGLAAKLNKHTGGVEKTADEVLRAREAAEQNGPSGMKKDDDLAIAHVRRPEKIQVTEARIERDPVTGKILRVIEDGRKSNPLNDPLAELDSESEDEVPFNQHASTDVQYTTTGSSEKTDTVKKLEQEASLPKKKYKVRQSETERAFVAELVEKHGDDFGAMVRDIKVNYMQRSEGDLRRRVKIWRESGGTVG</sequence>
<evidence type="ECO:0000256" key="5">
    <source>
        <dbReference type="ARBA" id="ARBA00015522"/>
    </source>
</evidence>
<feature type="region of interest" description="Disordered" evidence="8">
    <location>
        <begin position="125"/>
        <end position="164"/>
    </location>
</feature>
<dbReference type="GO" id="GO:0042273">
    <property type="term" value="P:ribosomal large subunit biogenesis"/>
    <property type="evidence" value="ECO:0007669"/>
    <property type="project" value="TreeGrafter"/>
</dbReference>
<dbReference type="GO" id="GO:1990904">
    <property type="term" value="C:ribonucleoprotein complex"/>
    <property type="evidence" value="ECO:0007669"/>
    <property type="project" value="UniProtKB-KW"/>
</dbReference>
<dbReference type="InterPro" id="IPR019002">
    <property type="entry name" value="Ribosome_biogenesis_Nop16"/>
</dbReference>
<keyword evidence="6" id="KW-0539">Nucleus</keyword>